<dbReference type="GO" id="GO:0008324">
    <property type="term" value="F:monoatomic cation transmembrane transporter activity"/>
    <property type="evidence" value="ECO:0007669"/>
    <property type="project" value="InterPro"/>
</dbReference>
<evidence type="ECO:0000256" key="7">
    <source>
        <dbReference type="ARBA" id="ARBA00023229"/>
    </source>
</evidence>
<feature type="binding site" evidence="9">
    <location>
        <position position="141"/>
    </location>
    <ligand>
        <name>NADPH</name>
        <dbReference type="ChEBI" id="CHEBI:57783"/>
    </ligand>
</feature>
<feature type="binding site" evidence="9">
    <location>
        <position position="220"/>
    </location>
    <ligand>
        <name>NADPH</name>
        <dbReference type="ChEBI" id="CHEBI:57783"/>
    </ligand>
</feature>
<feature type="binding site" evidence="9">
    <location>
        <position position="191"/>
    </location>
    <ligand>
        <name>1-deoxy-D-xylulose 5-phosphate</name>
        <dbReference type="ChEBI" id="CHEBI:57792"/>
    </ligand>
</feature>
<dbReference type="UniPathway" id="UPA00056">
    <property type="reaction ID" value="UER00092"/>
</dbReference>
<dbReference type="AlphaFoldDB" id="A0A3P5XFT3"/>
<dbReference type="SUPFAM" id="SSF69055">
    <property type="entry name" value="1-deoxy-D-xylulose-5-phosphate reductoisomerase, C-terminal domain"/>
    <property type="match status" value="1"/>
</dbReference>
<dbReference type="PANTHER" id="PTHR30525:SF0">
    <property type="entry name" value="1-DEOXY-D-XYLULOSE 5-PHOSPHATE REDUCTOISOMERASE, CHLOROPLASTIC"/>
    <property type="match status" value="1"/>
</dbReference>
<dbReference type="GO" id="GO:0006813">
    <property type="term" value="P:potassium ion transport"/>
    <property type="evidence" value="ECO:0007669"/>
    <property type="project" value="InterPro"/>
</dbReference>
<dbReference type="SUPFAM" id="SSF55347">
    <property type="entry name" value="Glyceraldehyde-3-phosphate dehydrogenase-like, C-terminal domain"/>
    <property type="match status" value="1"/>
</dbReference>
<feature type="binding site" evidence="9">
    <location>
        <position position="55"/>
    </location>
    <ligand>
        <name>NADPH</name>
        <dbReference type="ChEBI" id="CHEBI:57783"/>
    </ligand>
</feature>
<keyword evidence="4 9" id="KW-0521">NADP</keyword>
<dbReference type="Proteomes" id="UP000270468">
    <property type="component" value="Unassembled WGS sequence"/>
</dbReference>
<dbReference type="EMBL" id="UXAV01000042">
    <property type="protein sequence ID" value="VDC29720.1"/>
    <property type="molecule type" value="Genomic_DNA"/>
</dbReference>
<dbReference type="PANTHER" id="PTHR30525">
    <property type="entry name" value="1-DEOXY-D-XYLULOSE 5-PHOSPHATE REDUCTOISOMERASE"/>
    <property type="match status" value="1"/>
</dbReference>
<keyword evidence="5 9" id="KW-0560">Oxidoreductase</keyword>
<dbReference type="Pfam" id="PF13288">
    <property type="entry name" value="DXPR_C"/>
    <property type="match status" value="1"/>
</dbReference>
<gene>
    <name evidence="9 11" type="primary">dxr</name>
    <name evidence="11" type="ORF">FILTAD_02274</name>
</gene>
<keyword evidence="11" id="KW-0413">Isomerase</keyword>
<feature type="binding site" evidence="9">
    <location>
        <position position="166"/>
    </location>
    <ligand>
        <name>1-deoxy-D-xylulose 5-phosphate</name>
        <dbReference type="ChEBI" id="CHEBI:57792"/>
    </ligand>
</feature>
<dbReference type="InterPro" id="IPR036169">
    <property type="entry name" value="DXPR_C_sf"/>
</dbReference>
<feature type="binding site" evidence="9">
    <location>
        <position position="236"/>
    </location>
    <ligand>
        <name>1-deoxy-D-xylulose 5-phosphate</name>
        <dbReference type="ChEBI" id="CHEBI:57792"/>
    </ligand>
</feature>
<dbReference type="Pfam" id="PF08436">
    <property type="entry name" value="DXP_redisom_C"/>
    <property type="match status" value="1"/>
</dbReference>
<dbReference type="GO" id="GO:0030145">
    <property type="term" value="F:manganese ion binding"/>
    <property type="evidence" value="ECO:0007669"/>
    <property type="project" value="TreeGrafter"/>
</dbReference>
<feature type="binding site" evidence="9">
    <location>
        <position position="167"/>
    </location>
    <ligand>
        <name>1-deoxy-D-xylulose 5-phosphate</name>
        <dbReference type="ChEBI" id="CHEBI:57792"/>
    </ligand>
</feature>
<dbReference type="InterPro" id="IPR013644">
    <property type="entry name" value="DXP_reductoisomerase_C"/>
</dbReference>
<dbReference type="InterPro" id="IPR026877">
    <property type="entry name" value="DXPR_C"/>
</dbReference>
<dbReference type="Pfam" id="PF02670">
    <property type="entry name" value="DXP_reductoisom"/>
    <property type="match status" value="1"/>
</dbReference>
<evidence type="ECO:0000256" key="2">
    <source>
        <dbReference type="ARBA" id="ARBA00006825"/>
    </source>
</evidence>
<dbReference type="NCBIfam" id="NF009114">
    <property type="entry name" value="PRK12464.1"/>
    <property type="match status" value="1"/>
</dbReference>
<keyword evidence="12" id="KW-1185">Reference proteome</keyword>
<feature type="binding site" evidence="9">
    <location>
        <position position="31"/>
    </location>
    <ligand>
        <name>NADPH</name>
        <dbReference type="ChEBI" id="CHEBI:57783"/>
    </ligand>
</feature>
<keyword evidence="6 9" id="KW-0464">Manganese</keyword>
<feature type="binding site" evidence="9">
    <location>
        <position position="32"/>
    </location>
    <ligand>
        <name>NADPH</name>
        <dbReference type="ChEBI" id="CHEBI:57783"/>
    </ligand>
</feature>
<feature type="binding site" evidence="9">
    <location>
        <position position="167"/>
    </location>
    <ligand>
        <name>Mn(2+)</name>
        <dbReference type="ChEBI" id="CHEBI:29035"/>
    </ligand>
</feature>
<dbReference type="HAMAP" id="MF_00183">
    <property type="entry name" value="DXP_reductoisom"/>
    <property type="match status" value="1"/>
</dbReference>
<dbReference type="InterPro" id="IPR036291">
    <property type="entry name" value="NAD(P)-bd_dom_sf"/>
</dbReference>
<dbReference type="Gene3D" id="1.10.1740.10">
    <property type="match status" value="1"/>
</dbReference>
<organism evidence="11 12">
    <name type="scientific">Filibacter tadaridae</name>
    <dbReference type="NCBI Taxonomy" id="2483811"/>
    <lineage>
        <taxon>Bacteria</taxon>
        <taxon>Bacillati</taxon>
        <taxon>Bacillota</taxon>
        <taxon>Bacilli</taxon>
        <taxon>Bacillales</taxon>
        <taxon>Caryophanaceae</taxon>
        <taxon>Filibacter</taxon>
    </lineage>
</organism>
<dbReference type="Gene3D" id="3.40.50.720">
    <property type="entry name" value="NAD(P)-binding Rossmann-like Domain"/>
    <property type="match status" value="1"/>
</dbReference>
<proteinExistence type="inferred from homology"/>
<keyword evidence="3 9" id="KW-0479">Metal-binding</keyword>
<comment type="caution">
    <text evidence="9">Lacks conserved residue(s) required for the propagation of feature annotation.</text>
</comment>
<evidence type="ECO:0000313" key="11">
    <source>
        <dbReference type="EMBL" id="VDC29720.1"/>
    </source>
</evidence>
<feature type="binding site" evidence="9">
    <location>
        <position position="29"/>
    </location>
    <ligand>
        <name>NADPH</name>
        <dbReference type="ChEBI" id="CHEBI:57783"/>
    </ligand>
</feature>
<comment type="similarity">
    <text evidence="2 9">Belongs to the DXR family.</text>
</comment>
<feature type="binding site" evidence="9">
    <location>
        <position position="139"/>
    </location>
    <ligand>
        <name>NADPH</name>
        <dbReference type="ChEBI" id="CHEBI:57783"/>
    </ligand>
</feature>
<feature type="binding site" evidence="9">
    <location>
        <position position="232"/>
    </location>
    <ligand>
        <name>1-deoxy-D-xylulose 5-phosphate</name>
        <dbReference type="ChEBI" id="CHEBI:57792"/>
    </ligand>
</feature>
<dbReference type="EC" id="1.1.1.267" evidence="9"/>
<dbReference type="FunFam" id="3.40.50.720:FF:000045">
    <property type="entry name" value="1-deoxy-D-xylulose 5-phosphate reductoisomerase"/>
    <property type="match status" value="1"/>
</dbReference>
<evidence type="ECO:0000256" key="1">
    <source>
        <dbReference type="ARBA" id="ARBA00005094"/>
    </source>
</evidence>
<evidence type="ECO:0000256" key="8">
    <source>
        <dbReference type="ARBA" id="ARBA00048543"/>
    </source>
</evidence>
<dbReference type="NCBIfam" id="TIGR00243">
    <property type="entry name" value="Dxr"/>
    <property type="match status" value="1"/>
</dbReference>
<reference evidence="11 12" key="1">
    <citation type="submission" date="2018-11" db="EMBL/GenBank/DDBJ databases">
        <authorList>
            <person name="Criscuolo A."/>
        </authorList>
    </citation>
    <scope>NUCLEOTIDE SEQUENCE [LARGE SCALE GENOMIC DNA]</scope>
    <source>
        <strain evidence="11">ATB-66</strain>
    </source>
</reference>
<feature type="binding site" evidence="9">
    <location>
        <position position="57"/>
    </location>
    <ligand>
        <name>NADPH</name>
        <dbReference type="ChEBI" id="CHEBI:57783"/>
    </ligand>
</feature>
<evidence type="ECO:0000313" key="12">
    <source>
        <dbReference type="Proteomes" id="UP000270468"/>
    </source>
</evidence>
<dbReference type="PROSITE" id="PS51202">
    <property type="entry name" value="RCK_C"/>
    <property type="match status" value="1"/>
</dbReference>
<name>A0A3P5XFT3_9BACL</name>
<feature type="binding site" evidence="9">
    <location>
        <position position="140"/>
    </location>
    <ligand>
        <name>1-deoxy-D-xylulose 5-phosphate</name>
        <dbReference type="ChEBI" id="CHEBI:57792"/>
    </ligand>
</feature>
<evidence type="ECO:0000256" key="9">
    <source>
        <dbReference type="HAMAP-Rule" id="MF_00183"/>
    </source>
</evidence>
<evidence type="ECO:0000256" key="5">
    <source>
        <dbReference type="ARBA" id="ARBA00023002"/>
    </source>
</evidence>
<evidence type="ECO:0000256" key="6">
    <source>
        <dbReference type="ARBA" id="ARBA00023211"/>
    </source>
</evidence>
<evidence type="ECO:0000256" key="4">
    <source>
        <dbReference type="ARBA" id="ARBA00022857"/>
    </source>
</evidence>
<comment type="pathway">
    <text evidence="1 9">Isoprenoid biosynthesis; isopentenyl diphosphate biosynthesis via DXP pathway; isopentenyl diphosphate from 1-deoxy-D-xylulose 5-phosphate: step 1/6.</text>
</comment>
<feature type="binding site" evidence="9">
    <location>
        <position position="233"/>
    </location>
    <ligand>
        <name>1-deoxy-D-xylulose 5-phosphate</name>
        <dbReference type="ChEBI" id="CHEBI:57792"/>
    </ligand>
</feature>
<sequence>MSNPFSNHFFSYPRKEVHMRKKISLLGATGSIGRQTIDIIHSNPEKFELESFSAGMNINKVREIASVHQPRVVSVMRREDAQSLKTEFPSIQFVHGDEGLLEVAAHTNSDVLVNAVIGSVGLTPTMEAIRVGKTIAIANKETLVAAGDIVMAEARKHNVPILPVDSEHSALFQALNGENVKRVNRLILTASGGSFRELTREDLTRVTVEQALAHPNWSMGNKLTIDSATMMNKGLEVIEAHHLFDMPYDKIDVLLHKESIIHSMVEFEDTSVMAQLGSPDMRVPIQYALTYPDRIQMQNAKPLRLEEIGQLHFEKMDFVRFKALALAYSAGKEGGTMPTAMNAANEIAVGLFLKGTIPFIRIEEMIERIMDAHQTIAHPDLQTILETDSLTRKMVYAMVELII</sequence>
<dbReference type="InterPro" id="IPR013512">
    <property type="entry name" value="DXP_reductoisomerase_N"/>
</dbReference>
<comment type="function">
    <text evidence="9">Catalyzes the NADPH-dependent rearrangement and reduction of 1-deoxy-D-xylulose-5-phosphate (DXP) to 2-C-methyl-D-erythritol 4-phosphate (MEP).</text>
</comment>
<protein>
    <recommendedName>
        <fullName evidence="9">1-deoxy-D-xylulose 5-phosphate reductoisomerase</fullName>
        <shortName evidence="9">DXP reductoisomerase</shortName>
        <ecNumber evidence="9">1.1.1.267</ecNumber>
    </recommendedName>
    <alternativeName>
        <fullName evidence="9">1-deoxyxylulose-5-phosphate reductoisomerase</fullName>
    </alternativeName>
    <alternativeName>
        <fullName evidence="9">2-C-methyl-D-erythritol 4-phosphate synthase</fullName>
    </alternativeName>
</protein>
<accession>A0A3P5XFT3</accession>
<comment type="catalytic activity">
    <reaction evidence="8">
        <text>2-C-methyl-D-erythritol 4-phosphate + NADP(+) = 1-deoxy-D-xylulose 5-phosphate + NADPH + H(+)</text>
        <dbReference type="Rhea" id="RHEA:13717"/>
        <dbReference type="ChEBI" id="CHEBI:15378"/>
        <dbReference type="ChEBI" id="CHEBI:57783"/>
        <dbReference type="ChEBI" id="CHEBI:57792"/>
        <dbReference type="ChEBI" id="CHEBI:58262"/>
        <dbReference type="ChEBI" id="CHEBI:58349"/>
        <dbReference type="EC" id="1.1.1.267"/>
    </reaction>
    <physiologicalReaction direction="right-to-left" evidence="8">
        <dbReference type="Rhea" id="RHEA:13719"/>
    </physiologicalReaction>
</comment>
<dbReference type="InterPro" id="IPR003821">
    <property type="entry name" value="DXP_reductoisomerase"/>
</dbReference>
<feature type="binding site" evidence="9">
    <location>
        <position position="227"/>
    </location>
    <ligand>
        <name>1-deoxy-D-xylulose 5-phosphate</name>
        <dbReference type="ChEBI" id="CHEBI:57792"/>
    </ligand>
</feature>
<keyword evidence="7 9" id="KW-0414">Isoprene biosynthesis</keyword>
<evidence type="ECO:0000256" key="3">
    <source>
        <dbReference type="ARBA" id="ARBA00022723"/>
    </source>
</evidence>
<feature type="domain" description="RCK C-terminal" evidence="10">
    <location>
        <begin position="88"/>
        <end position="168"/>
    </location>
</feature>
<feature type="binding site" evidence="9">
    <location>
        <position position="236"/>
    </location>
    <ligand>
        <name>Mn(2+)</name>
        <dbReference type="ChEBI" id="CHEBI:29035"/>
    </ligand>
</feature>
<feature type="binding site" evidence="9">
    <location>
        <position position="30"/>
    </location>
    <ligand>
        <name>NADPH</name>
        <dbReference type="ChEBI" id="CHEBI:57783"/>
    </ligand>
</feature>
<dbReference type="GO" id="GO:0016853">
    <property type="term" value="F:isomerase activity"/>
    <property type="evidence" value="ECO:0007669"/>
    <property type="project" value="UniProtKB-KW"/>
</dbReference>
<dbReference type="InterPro" id="IPR006037">
    <property type="entry name" value="RCK_C"/>
</dbReference>
<feature type="binding site" evidence="9">
    <location>
        <position position="165"/>
    </location>
    <ligand>
        <name>Mn(2+)</name>
        <dbReference type="ChEBI" id="CHEBI:29035"/>
    </ligand>
</feature>
<dbReference type="GO" id="GO:0070402">
    <property type="term" value="F:NADPH binding"/>
    <property type="evidence" value="ECO:0007669"/>
    <property type="project" value="InterPro"/>
</dbReference>
<dbReference type="SUPFAM" id="SSF51735">
    <property type="entry name" value="NAD(P)-binding Rossmann-fold domains"/>
    <property type="match status" value="1"/>
</dbReference>
<dbReference type="GO" id="GO:0051484">
    <property type="term" value="P:isopentenyl diphosphate biosynthetic process, methylerythritol 4-phosphate pathway involved in terpenoid biosynthetic process"/>
    <property type="evidence" value="ECO:0007669"/>
    <property type="project" value="TreeGrafter"/>
</dbReference>
<dbReference type="PIRSF" id="PIRSF006205">
    <property type="entry name" value="Dxp_reductismrs"/>
    <property type="match status" value="1"/>
</dbReference>
<dbReference type="GO" id="GO:0030604">
    <property type="term" value="F:1-deoxy-D-xylulose-5-phosphate reductoisomerase activity"/>
    <property type="evidence" value="ECO:0007669"/>
    <property type="project" value="UniProtKB-UniRule"/>
</dbReference>
<evidence type="ECO:0000259" key="10">
    <source>
        <dbReference type="PROSITE" id="PS51202"/>
    </source>
</evidence>
<comment type="cofactor">
    <cofactor evidence="9">
        <name>Mg(2+)</name>
        <dbReference type="ChEBI" id="CHEBI:18420"/>
    </cofactor>
    <cofactor evidence="9">
        <name>Mn(2+)</name>
        <dbReference type="ChEBI" id="CHEBI:29035"/>
    </cofactor>
</comment>
<feature type="binding site" evidence="9">
    <location>
        <position position="214"/>
    </location>
    <ligand>
        <name>1-deoxy-D-xylulose 5-phosphate</name>
        <dbReference type="ChEBI" id="CHEBI:57792"/>
    </ligand>
</feature>
<keyword evidence="9" id="KW-0460">Magnesium</keyword>